<dbReference type="AlphaFoldDB" id="A0A4R0RP56"/>
<comment type="caution">
    <text evidence="4">The sequence shown here is derived from an EMBL/GenBank/DDBJ whole genome shotgun (WGS) entry which is preliminary data.</text>
</comment>
<dbReference type="EMBL" id="RWJN01000020">
    <property type="protein sequence ID" value="TCD70461.1"/>
    <property type="molecule type" value="Genomic_DNA"/>
</dbReference>
<sequence length="319" mass="35063">MQNVALRLAGSASARRALRQVRPSVLSRSIHRRSGPGYLDKIPNGGLGDFMSPAALRTIAVDYQEGLLDRLNDLVRGTPFEQKTVAQTVIEAATSSQNVLVYNYASEALNTSFFLSSLAPPAPDTPALSNEWHISPALNQSISRNFGSLEELKSRFGATAMGIFNSGWVWLVCDAAGSLAVLPTFNTETLLVRSRQLTTSDHTYKAQASVPPPPQGHVQPSQPTPTTYYAPRPVSPSGRSALMEDYSYEASSMSSPSRMNRGVGDTVYPLMCLSVHERTWMSAGYGVWGKEEYLRRAWSVVNWNAISEAYEKFQPRLRV</sequence>
<comment type="function">
    <text evidence="1">Component of the mitochondrial ribosome (mitoribosome), a dedicated translation machinery responsible for the synthesis of mitochondrial genome-encoded proteins, including at least some of the essential transmembrane subunits of the mitochondrial respiratory chain. The mitoribosomes are attached to the mitochondrial inner membrane and translation products are cotranslationally integrated into the membrane.</text>
</comment>
<accession>A0A4R0RP56</accession>
<evidence type="ECO:0000256" key="1">
    <source>
        <dbReference type="ARBA" id="ARBA00037226"/>
    </source>
</evidence>
<dbReference type="GO" id="GO:0005737">
    <property type="term" value="C:cytoplasm"/>
    <property type="evidence" value="ECO:0007669"/>
    <property type="project" value="TreeGrafter"/>
</dbReference>
<dbReference type="InterPro" id="IPR036324">
    <property type="entry name" value="Mn/Fe_SOD_N_sf"/>
</dbReference>
<evidence type="ECO:0000313" key="5">
    <source>
        <dbReference type="Proteomes" id="UP000292702"/>
    </source>
</evidence>
<gene>
    <name evidence="4" type="ORF">EIP91_003222</name>
</gene>
<dbReference type="Gene3D" id="3.55.40.20">
    <property type="entry name" value="Iron/manganese superoxide dismutase, C-terminal domain"/>
    <property type="match status" value="1"/>
</dbReference>
<dbReference type="GO" id="GO:0046872">
    <property type="term" value="F:metal ion binding"/>
    <property type="evidence" value="ECO:0007669"/>
    <property type="project" value="InterPro"/>
</dbReference>
<dbReference type="SUPFAM" id="SSF54719">
    <property type="entry name" value="Fe,Mn superoxide dismutase (SOD), C-terminal domain"/>
    <property type="match status" value="1"/>
</dbReference>
<organism evidence="4 5">
    <name type="scientific">Steccherinum ochraceum</name>
    <dbReference type="NCBI Taxonomy" id="92696"/>
    <lineage>
        <taxon>Eukaryota</taxon>
        <taxon>Fungi</taxon>
        <taxon>Dikarya</taxon>
        <taxon>Basidiomycota</taxon>
        <taxon>Agaricomycotina</taxon>
        <taxon>Agaricomycetes</taxon>
        <taxon>Polyporales</taxon>
        <taxon>Steccherinaceae</taxon>
        <taxon>Steccherinum</taxon>
    </lineage>
</organism>
<evidence type="ECO:0000313" key="4">
    <source>
        <dbReference type="EMBL" id="TCD70461.1"/>
    </source>
</evidence>
<dbReference type="OrthoDB" id="275227at2759"/>
<dbReference type="InterPro" id="IPR019832">
    <property type="entry name" value="Mn/Fe_SOD_C"/>
</dbReference>
<evidence type="ECO:0000259" key="3">
    <source>
        <dbReference type="Pfam" id="PF02777"/>
    </source>
</evidence>
<proteinExistence type="predicted"/>
<feature type="domain" description="Manganese/iron superoxide dismutase C-terminal" evidence="3">
    <location>
        <begin position="137"/>
        <end position="195"/>
    </location>
</feature>
<keyword evidence="5" id="KW-1185">Reference proteome</keyword>
<dbReference type="SUPFAM" id="SSF46609">
    <property type="entry name" value="Fe,Mn superoxide dismutase (SOD), N-terminal domain"/>
    <property type="match status" value="1"/>
</dbReference>
<dbReference type="PANTHER" id="PTHR43595:SF2">
    <property type="entry name" value="SMALL RIBOSOMAL SUBUNIT PROTEIN MS42"/>
    <property type="match status" value="1"/>
</dbReference>
<evidence type="ECO:0000256" key="2">
    <source>
        <dbReference type="SAM" id="MobiDB-lite"/>
    </source>
</evidence>
<name>A0A4R0RP56_9APHY</name>
<dbReference type="PANTHER" id="PTHR43595">
    <property type="entry name" value="37S RIBOSOMAL PROTEIN S26, MITOCHONDRIAL"/>
    <property type="match status" value="1"/>
</dbReference>
<reference evidence="4 5" key="1">
    <citation type="submission" date="2018-11" db="EMBL/GenBank/DDBJ databases">
        <title>Genome assembly of Steccherinum ochraceum LE-BIN_3174, the white-rot fungus of the Steccherinaceae family (The Residual Polyporoid clade, Polyporales, Basidiomycota).</title>
        <authorList>
            <person name="Fedorova T.V."/>
            <person name="Glazunova O.A."/>
            <person name="Landesman E.O."/>
            <person name="Moiseenko K.V."/>
            <person name="Psurtseva N.V."/>
            <person name="Savinova O.S."/>
            <person name="Shakhova N.V."/>
            <person name="Tyazhelova T.V."/>
            <person name="Vasina D.V."/>
        </authorList>
    </citation>
    <scope>NUCLEOTIDE SEQUENCE [LARGE SCALE GENOMIC DNA]</scope>
    <source>
        <strain evidence="4 5">LE-BIN_3174</strain>
    </source>
</reference>
<feature type="region of interest" description="Disordered" evidence="2">
    <location>
        <begin position="202"/>
        <end position="234"/>
    </location>
</feature>
<dbReference type="GO" id="GO:0004784">
    <property type="term" value="F:superoxide dismutase activity"/>
    <property type="evidence" value="ECO:0007669"/>
    <property type="project" value="InterPro"/>
</dbReference>
<feature type="compositionally biased region" description="Polar residues" evidence="2">
    <location>
        <begin position="218"/>
        <end position="227"/>
    </location>
</feature>
<dbReference type="Proteomes" id="UP000292702">
    <property type="component" value="Unassembled WGS sequence"/>
</dbReference>
<protein>
    <recommendedName>
        <fullName evidence="3">Manganese/iron superoxide dismutase C-terminal domain-containing protein</fullName>
    </recommendedName>
</protein>
<dbReference type="Pfam" id="PF02777">
    <property type="entry name" value="Sod_Fe_C"/>
    <property type="match status" value="1"/>
</dbReference>
<dbReference type="InterPro" id="IPR036314">
    <property type="entry name" value="SOD_C_sf"/>
</dbReference>
<dbReference type="STRING" id="92696.A0A4R0RP56"/>